<evidence type="ECO:0000313" key="11">
    <source>
        <dbReference type="Proteomes" id="UP000190625"/>
    </source>
</evidence>
<dbReference type="NCBIfam" id="TIGR01063">
    <property type="entry name" value="gyrA"/>
    <property type="match status" value="1"/>
</dbReference>
<proteinExistence type="inferred from homology"/>
<feature type="domain" description="Topo IIA-type catalytic" evidence="9">
    <location>
        <begin position="33"/>
        <end position="499"/>
    </location>
</feature>
<sequence>MTQQQEIMPVAIEDKMKESYLNYSLSVIISRALPDVRDGLKPVHRRILYATKDLGLSPDKPHKKSARIVGEVLGKYHPHGDAAVYNAMVRMAQNFSQRYKLIDGHGNFGSIDGDSAAAMRYTEARLAPLSEDILSDIKKNTVEFIDNFDGSLQEPTVLPSRLPNLLINGSNGIAVGMSTDIPPHNLTEVISGLNYLLENEDCNLEELMKLISGPDFPTGGKIIGDDEIKKAYRTGKGRIILRAKTKIEKKGRNTQRIVVTEIPYQLRKAKLIEEMADNVKKGKVDNVSDIRDESDRDGLRIVIDLKSKANSNIILNRLYKYTSLQTSYRINMLALVNQRPEVMNLKTILQHFLNFRREVITKRTEFELNKAQERKHILIGLKKAIDNLDQVIAIIRKSRYPRTAKTNLQKELKVTERQAEAILNMKLQRLVSLEIKKITDEVAELKEKIDYLNSILNKKDVMNSLIKEELNEVQEEYGDNRKTEIIADESKAELDESDLIKDEDIVISFSHRKYLKRTNDLSNVRSGKRDYVTHVFTGTTRDDLLFFTNTGQVHILKTHQIPEHHGLSTGDPLNNYLKLPIDEEIVDIILLNNEVKERYITITTEQGLVKKTVGKEYETTVSSIKAINLNEDDQVIGIEVTDGEQNLLLGTKQGQTIHFNESSVSDTGRNTKGSKGISLSEGDKVISFDATKEDDYVIALDPQGKGKRTKISEYKLQNRNGKGLQTLSSDDYELTQIITATKDETLLCITENGALKELPISKITDTKRVGRMYSQLKLENEKLEKLIKLPKLENND</sequence>
<accession>A0A1T4JJ65</accession>
<dbReference type="InterPro" id="IPR013757">
    <property type="entry name" value="Topo_IIA_A_a_sf"/>
</dbReference>
<dbReference type="Gene3D" id="2.120.10.90">
    <property type="entry name" value="DNA gyrase/topoisomerase IV, subunit A, C-terminal"/>
    <property type="match status" value="1"/>
</dbReference>
<dbReference type="NCBIfam" id="NF004043">
    <property type="entry name" value="PRK05560.1"/>
    <property type="match status" value="1"/>
</dbReference>
<dbReference type="Gene3D" id="3.30.1360.40">
    <property type="match status" value="1"/>
</dbReference>
<evidence type="ECO:0000256" key="3">
    <source>
        <dbReference type="ARBA" id="ARBA00012895"/>
    </source>
</evidence>
<dbReference type="SUPFAM" id="SSF101904">
    <property type="entry name" value="GyrA/ParC C-terminal domain-like"/>
    <property type="match status" value="1"/>
</dbReference>
<evidence type="ECO:0000256" key="7">
    <source>
        <dbReference type="PROSITE-ProRule" id="PRU01384"/>
    </source>
</evidence>
<comment type="catalytic activity">
    <reaction evidence="1 7">
        <text>ATP-dependent breakage, passage and rejoining of double-stranded DNA.</text>
        <dbReference type="EC" id="5.6.2.2"/>
    </reaction>
</comment>
<keyword evidence="11" id="KW-1185">Reference proteome</keyword>
<dbReference type="AlphaFoldDB" id="A0A1T4JJ65"/>
<evidence type="ECO:0000313" key="10">
    <source>
        <dbReference type="EMBL" id="SJZ30191.1"/>
    </source>
</evidence>
<protein>
    <recommendedName>
        <fullName evidence="3">DNA topoisomerase (ATP-hydrolyzing)</fullName>
        <ecNumber evidence="3">5.6.2.2</ecNumber>
    </recommendedName>
</protein>
<dbReference type="GO" id="GO:0003677">
    <property type="term" value="F:DNA binding"/>
    <property type="evidence" value="ECO:0007669"/>
    <property type="project" value="UniProtKB-UniRule"/>
</dbReference>
<dbReference type="InterPro" id="IPR013758">
    <property type="entry name" value="Topo_IIA_A/C_ab"/>
</dbReference>
<dbReference type="PROSITE" id="PS52040">
    <property type="entry name" value="TOPO_IIA"/>
    <property type="match status" value="1"/>
</dbReference>
<dbReference type="FunFam" id="1.10.268.10:FF:000001">
    <property type="entry name" value="DNA gyrase subunit A"/>
    <property type="match status" value="1"/>
</dbReference>
<dbReference type="FunFam" id="3.30.1360.40:FF:000002">
    <property type="entry name" value="DNA gyrase subunit A"/>
    <property type="match status" value="1"/>
</dbReference>
<evidence type="ECO:0000256" key="1">
    <source>
        <dbReference type="ARBA" id="ARBA00000185"/>
    </source>
</evidence>
<dbReference type="InterPro" id="IPR002205">
    <property type="entry name" value="Topo_IIA_dom_A"/>
</dbReference>
<dbReference type="EMBL" id="FUWM01000003">
    <property type="protein sequence ID" value="SJZ30191.1"/>
    <property type="molecule type" value="Genomic_DNA"/>
</dbReference>
<evidence type="ECO:0000259" key="9">
    <source>
        <dbReference type="PROSITE" id="PS52040"/>
    </source>
</evidence>
<keyword evidence="5 7" id="KW-0238">DNA-binding</keyword>
<keyword evidence="8" id="KW-0175">Coiled coil</keyword>
<dbReference type="RefSeq" id="WP_078808550.1">
    <property type="nucleotide sequence ID" value="NZ_FUWM01000003.1"/>
</dbReference>
<dbReference type="CDD" id="cd00187">
    <property type="entry name" value="TOP4c"/>
    <property type="match status" value="1"/>
</dbReference>
<keyword evidence="6 7" id="KW-0413">Isomerase</keyword>
<dbReference type="GO" id="GO:0009330">
    <property type="term" value="C:DNA topoisomerase type II (double strand cut, ATP-hydrolyzing) complex"/>
    <property type="evidence" value="ECO:0007669"/>
    <property type="project" value="TreeGrafter"/>
</dbReference>
<dbReference type="NCBIfam" id="NF004044">
    <property type="entry name" value="PRK05561.1"/>
    <property type="match status" value="1"/>
</dbReference>
<dbReference type="STRING" id="142842.SAMN02745118_00006"/>
<dbReference type="InterPro" id="IPR035516">
    <property type="entry name" value="Gyrase/topoIV_suA_C"/>
</dbReference>
<dbReference type="PANTHER" id="PTHR43493">
    <property type="entry name" value="DNA GYRASE/TOPOISOMERASE SUBUNIT A"/>
    <property type="match status" value="1"/>
</dbReference>
<dbReference type="Gene3D" id="3.90.199.10">
    <property type="entry name" value="Topoisomerase II, domain 5"/>
    <property type="match status" value="1"/>
</dbReference>
<dbReference type="EC" id="5.6.2.2" evidence="3"/>
<dbReference type="InterPro" id="IPR013760">
    <property type="entry name" value="Topo_IIA-like_dom_sf"/>
</dbReference>
<evidence type="ECO:0000256" key="6">
    <source>
        <dbReference type="ARBA" id="ARBA00023235"/>
    </source>
</evidence>
<dbReference type="SMART" id="SM00434">
    <property type="entry name" value="TOP4c"/>
    <property type="match status" value="1"/>
</dbReference>
<evidence type="ECO:0000256" key="2">
    <source>
        <dbReference type="ARBA" id="ARBA00008263"/>
    </source>
</evidence>
<dbReference type="InterPro" id="IPR050220">
    <property type="entry name" value="Type_II_DNA_Topoisomerases"/>
</dbReference>
<feature type="active site" description="O-(5'-phospho-DNA)-tyrosine intermediate" evidence="7">
    <location>
        <position position="121"/>
    </location>
</feature>
<dbReference type="SUPFAM" id="SSF56719">
    <property type="entry name" value="Type II DNA topoisomerase"/>
    <property type="match status" value="1"/>
</dbReference>
<reference evidence="11" key="1">
    <citation type="submission" date="2017-02" db="EMBL/GenBank/DDBJ databases">
        <authorList>
            <person name="Varghese N."/>
            <person name="Submissions S."/>
        </authorList>
    </citation>
    <scope>NUCLEOTIDE SEQUENCE [LARGE SCALE GENOMIC DNA]</scope>
    <source>
        <strain evidence="11">ATCC BAA-73</strain>
    </source>
</reference>
<dbReference type="Pfam" id="PF00521">
    <property type="entry name" value="DNA_topoisoIV"/>
    <property type="match status" value="1"/>
</dbReference>
<dbReference type="FunFam" id="3.90.199.10:FF:000001">
    <property type="entry name" value="DNA gyrase subunit A"/>
    <property type="match status" value="1"/>
</dbReference>
<dbReference type="Pfam" id="PF03989">
    <property type="entry name" value="DNA_gyraseA_C"/>
    <property type="match status" value="5"/>
</dbReference>
<evidence type="ECO:0000256" key="8">
    <source>
        <dbReference type="SAM" id="Coils"/>
    </source>
</evidence>
<evidence type="ECO:0000256" key="4">
    <source>
        <dbReference type="ARBA" id="ARBA00023029"/>
    </source>
</evidence>
<dbReference type="Gene3D" id="1.10.268.10">
    <property type="entry name" value="Topoisomerase, domain 3"/>
    <property type="match status" value="1"/>
</dbReference>
<comment type="similarity">
    <text evidence="2">Belongs to the type II topoisomerase GyrA/ParC subunit family.</text>
</comment>
<dbReference type="Proteomes" id="UP000190625">
    <property type="component" value="Unassembled WGS sequence"/>
</dbReference>
<dbReference type="GO" id="GO:0006265">
    <property type="term" value="P:DNA topological change"/>
    <property type="evidence" value="ECO:0007669"/>
    <property type="project" value="UniProtKB-UniRule"/>
</dbReference>
<dbReference type="GO" id="GO:0034335">
    <property type="term" value="F:DNA negative supercoiling activity"/>
    <property type="evidence" value="ECO:0007669"/>
    <property type="project" value="UniProtKB-ARBA"/>
</dbReference>
<organism evidence="10 11">
    <name type="scientific">Selenihalanaerobacter shriftii</name>
    <dbReference type="NCBI Taxonomy" id="142842"/>
    <lineage>
        <taxon>Bacteria</taxon>
        <taxon>Bacillati</taxon>
        <taxon>Bacillota</taxon>
        <taxon>Clostridia</taxon>
        <taxon>Halanaerobiales</taxon>
        <taxon>Halobacteroidaceae</taxon>
        <taxon>Selenihalanaerobacter</taxon>
    </lineage>
</organism>
<dbReference type="PANTHER" id="PTHR43493:SF5">
    <property type="entry name" value="DNA GYRASE SUBUNIT A, CHLOROPLASTIC_MITOCHONDRIAL"/>
    <property type="match status" value="1"/>
</dbReference>
<dbReference type="GO" id="GO:0005737">
    <property type="term" value="C:cytoplasm"/>
    <property type="evidence" value="ECO:0007669"/>
    <property type="project" value="TreeGrafter"/>
</dbReference>
<dbReference type="InterPro" id="IPR006691">
    <property type="entry name" value="GyrA/parC_rep"/>
</dbReference>
<gene>
    <name evidence="10" type="ORF">SAMN02745118_00006</name>
</gene>
<keyword evidence="4 7" id="KW-0799">Topoisomerase</keyword>
<dbReference type="GO" id="GO:0005524">
    <property type="term" value="F:ATP binding"/>
    <property type="evidence" value="ECO:0007669"/>
    <property type="project" value="InterPro"/>
</dbReference>
<name>A0A1T4JJ65_9FIRM</name>
<evidence type="ECO:0000256" key="5">
    <source>
        <dbReference type="ARBA" id="ARBA00023125"/>
    </source>
</evidence>
<feature type="coiled-coil region" evidence="8">
    <location>
        <begin position="405"/>
        <end position="455"/>
    </location>
</feature>
<dbReference type="OrthoDB" id="9806486at2"/>